<proteinExistence type="predicted"/>
<keyword evidence="3" id="KW-1185">Reference proteome</keyword>
<dbReference type="Proteomes" id="UP000275846">
    <property type="component" value="Unassembled WGS sequence"/>
</dbReference>
<feature type="transmembrane region" description="Helical" evidence="1">
    <location>
        <begin position="41"/>
        <end position="65"/>
    </location>
</feature>
<reference evidence="2 3" key="2">
    <citation type="submission" date="2018-11" db="EMBL/GenBank/DDBJ databases">
        <authorList>
            <consortium name="Pathogen Informatics"/>
        </authorList>
    </citation>
    <scope>NUCLEOTIDE SEQUENCE [LARGE SCALE GENOMIC DNA]</scope>
    <source>
        <strain evidence="2 3">NST_G2</strain>
    </source>
</reference>
<keyword evidence="1" id="KW-1133">Transmembrane helix</keyword>
<dbReference type="WBParaSite" id="SSLN_0001689701-mRNA-1">
    <property type="protein sequence ID" value="SSLN_0001689701-mRNA-1"/>
    <property type="gene ID" value="SSLN_0001689701"/>
</dbReference>
<evidence type="ECO:0000313" key="4">
    <source>
        <dbReference type="WBParaSite" id="SSLN_0001689701-mRNA-1"/>
    </source>
</evidence>
<accession>A0A183TII7</accession>
<gene>
    <name evidence="2" type="ORF">SSLN_LOCUS16282</name>
</gene>
<feature type="transmembrane region" description="Helical" evidence="1">
    <location>
        <begin position="106"/>
        <end position="128"/>
    </location>
</feature>
<dbReference type="AlphaFoldDB" id="A0A183TII7"/>
<reference evidence="4" key="1">
    <citation type="submission" date="2016-06" db="UniProtKB">
        <authorList>
            <consortium name="WormBaseParasite"/>
        </authorList>
    </citation>
    <scope>IDENTIFICATION</scope>
</reference>
<dbReference type="EMBL" id="UYSU01040910">
    <property type="protein sequence ID" value="VDM02668.1"/>
    <property type="molecule type" value="Genomic_DNA"/>
</dbReference>
<keyword evidence="1" id="KW-0472">Membrane</keyword>
<sequence>MRILSTILLGFCIALALIAVNSNHWKYGNLFYAQVHDFENIAFAVGVLHVIAILFLMVAFSISLVRFCNDTGDARLHLTYIICLNLGVGVHLVGILVYMARISHEWSYLSAILASTLGLIVSILAIFFSRCRRSVQP</sequence>
<name>A0A183TII7_SCHSO</name>
<evidence type="ECO:0000313" key="3">
    <source>
        <dbReference type="Proteomes" id="UP000275846"/>
    </source>
</evidence>
<keyword evidence="1" id="KW-0812">Transmembrane</keyword>
<organism evidence="4">
    <name type="scientific">Schistocephalus solidus</name>
    <name type="common">Tapeworm</name>
    <dbReference type="NCBI Taxonomy" id="70667"/>
    <lineage>
        <taxon>Eukaryota</taxon>
        <taxon>Metazoa</taxon>
        <taxon>Spiralia</taxon>
        <taxon>Lophotrochozoa</taxon>
        <taxon>Platyhelminthes</taxon>
        <taxon>Cestoda</taxon>
        <taxon>Eucestoda</taxon>
        <taxon>Diphyllobothriidea</taxon>
        <taxon>Diphyllobothriidae</taxon>
        <taxon>Schistocephalus</taxon>
    </lineage>
</organism>
<evidence type="ECO:0000256" key="1">
    <source>
        <dbReference type="SAM" id="Phobius"/>
    </source>
</evidence>
<protein>
    <submittedName>
        <fullName evidence="4">Cytochrome b561 domain-containing protein</fullName>
    </submittedName>
</protein>
<evidence type="ECO:0000313" key="2">
    <source>
        <dbReference type="EMBL" id="VDM02668.1"/>
    </source>
</evidence>
<feature type="transmembrane region" description="Helical" evidence="1">
    <location>
        <begin position="77"/>
        <end position="100"/>
    </location>
</feature>